<dbReference type="Gene3D" id="1.10.1510.10">
    <property type="entry name" value="Uncharacterised protein YqeY/AIM41 PF09424, N-terminal domain"/>
    <property type="match status" value="1"/>
</dbReference>
<dbReference type="InterPro" id="IPR042184">
    <property type="entry name" value="YqeY/Aim41_N"/>
</dbReference>
<dbReference type="SUPFAM" id="SSF89095">
    <property type="entry name" value="GatB/YqeY motif"/>
    <property type="match status" value="1"/>
</dbReference>
<evidence type="ECO:0000313" key="1">
    <source>
        <dbReference type="EMBL" id="OGG13647.1"/>
    </source>
</evidence>
<dbReference type="PANTHER" id="PTHR28055">
    <property type="entry name" value="ALTERED INHERITANCE OF MITOCHONDRIA PROTEIN 41, MITOCHONDRIAL"/>
    <property type="match status" value="1"/>
</dbReference>
<sequence>MIKQKIQDQIVVALKAGDKVRLDVLRFILSSIKYAEIEKQKELTDDEIVSLLSKEVKKRKEAIEMFKKGGRTEGIEKEEKQIVVINEFLPEKISQEELEKIISEVISSSGADPQMGKVIGTVMGKIKGQADGSEVARIVKEKLAGK</sequence>
<dbReference type="GO" id="GO:0016884">
    <property type="term" value="F:carbon-nitrogen ligase activity, with glutamine as amido-N-donor"/>
    <property type="evidence" value="ECO:0007669"/>
    <property type="project" value="InterPro"/>
</dbReference>
<dbReference type="EMBL" id="MFJE01000044">
    <property type="protein sequence ID" value="OGG13647.1"/>
    <property type="molecule type" value="Genomic_DNA"/>
</dbReference>
<name>A0A1F5ZNJ6_9BACT</name>
<evidence type="ECO:0000313" key="2">
    <source>
        <dbReference type="Proteomes" id="UP000177383"/>
    </source>
</evidence>
<protein>
    <submittedName>
        <fullName evidence="1">Glutamyl-tRNA amidotransferase</fullName>
    </submittedName>
</protein>
<dbReference type="Pfam" id="PF09424">
    <property type="entry name" value="YqeY"/>
    <property type="match status" value="1"/>
</dbReference>
<gene>
    <name evidence="1" type="ORF">A2773_06250</name>
</gene>
<dbReference type="InterPro" id="IPR003789">
    <property type="entry name" value="Asn/Gln_tRNA_amidoTrase-B-like"/>
</dbReference>
<comment type="caution">
    <text evidence="1">The sequence shown here is derived from an EMBL/GenBank/DDBJ whole genome shotgun (WGS) entry which is preliminary data.</text>
</comment>
<reference evidence="1 2" key="1">
    <citation type="journal article" date="2016" name="Nat. Commun.">
        <title>Thousands of microbial genomes shed light on interconnected biogeochemical processes in an aquifer system.</title>
        <authorList>
            <person name="Anantharaman K."/>
            <person name="Brown C.T."/>
            <person name="Hug L.A."/>
            <person name="Sharon I."/>
            <person name="Castelle C.J."/>
            <person name="Probst A.J."/>
            <person name="Thomas B.C."/>
            <person name="Singh A."/>
            <person name="Wilkins M.J."/>
            <person name="Karaoz U."/>
            <person name="Brodie E.L."/>
            <person name="Williams K.H."/>
            <person name="Hubbard S.S."/>
            <person name="Banfield J.F."/>
        </authorList>
    </citation>
    <scope>NUCLEOTIDE SEQUENCE [LARGE SCALE GENOMIC DNA]</scope>
</reference>
<dbReference type="STRING" id="1798375.A2773_06250"/>
<dbReference type="AlphaFoldDB" id="A0A1F5ZNJ6"/>
<proteinExistence type="predicted"/>
<accession>A0A1F5ZNJ6</accession>
<keyword evidence="1" id="KW-0808">Transferase</keyword>
<dbReference type="Gene3D" id="1.10.10.410">
    <property type="match status" value="1"/>
</dbReference>
<dbReference type="PANTHER" id="PTHR28055:SF1">
    <property type="entry name" value="ALTERED INHERITANCE OF MITOCHONDRIA PROTEIN 41, MITOCHONDRIAL"/>
    <property type="match status" value="1"/>
</dbReference>
<dbReference type="InterPro" id="IPR023168">
    <property type="entry name" value="GatB_Yqey_C_2"/>
</dbReference>
<organism evidence="1 2">
    <name type="scientific">Candidatus Gottesmanbacteria bacterium RIFCSPHIGHO2_01_FULL_39_10</name>
    <dbReference type="NCBI Taxonomy" id="1798375"/>
    <lineage>
        <taxon>Bacteria</taxon>
        <taxon>Candidatus Gottesmaniibacteriota</taxon>
    </lineage>
</organism>
<dbReference type="InterPro" id="IPR019004">
    <property type="entry name" value="YqeY/Aim41"/>
</dbReference>
<dbReference type="Proteomes" id="UP000177383">
    <property type="component" value="Unassembled WGS sequence"/>
</dbReference>
<dbReference type="GO" id="GO:0016740">
    <property type="term" value="F:transferase activity"/>
    <property type="evidence" value="ECO:0007669"/>
    <property type="project" value="UniProtKB-KW"/>
</dbReference>